<evidence type="ECO:0000313" key="1">
    <source>
        <dbReference type="EMBL" id="QHU16761.1"/>
    </source>
</evidence>
<proteinExistence type="predicted"/>
<organism evidence="1">
    <name type="scientific">viral metagenome</name>
    <dbReference type="NCBI Taxonomy" id="1070528"/>
    <lineage>
        <taxon>unclassified sequences</taxon>
        <taxon>metagenomes</taxon>
        <taxon>organismal metagenomes</taxon>
    </lineage>
</organism>
<dbReference type="AlphaFoldDB" id="A0A6C0KHT6"/>
<sequence length="131" mass="15858">MTIQYNFNDEIHYTNNFTYRNTIRKLFTMVCPPNPELDHMDEETRDELTYNEEDISSSLSQLYEYTKDNELFQQLYDLAAARMFSTDREIGQCVLFSYDYLMFFHYCLASFHRGDFNKDNEQYLLLIQKLT</sequence>
<name>A0A6C0KHT6_9ZZZZ</name>
<reference evidence="1" key="1">
    <citation type="journal article" date="2020" name="Nature">
        <title>Giant virus diversity and host interactions through global metagenomics.</title>
        <authorList>
            <person name="Schulz F."/>
            <person name="Roux S."/>
            <person name="Paez-Espino D."/>
            <person name="Jungbluth S."/>
            <person name="Walsh D.A."/>
            <person name="Denef V.J."/>
            <person name="McMahon K.D."/>
            <person name="Konstantinidis K.T."/>
            <person name="Eloe-Fadrosh E.A."/>
            <person name="Kyrpides N.C."/>
            <person name="Woyke T."/>
        </authorList>
    </citation>
    <scope>NUCLEOTIDE SEQUENCE</scope>
    <source>
        <strain evidence="1">GVMAG-S-3300012000-53</strain>
    </source>
</reference>
<accession>A0A6C0KHT6</accession>
<protein>
    <submittedName>
        <fullName evidence="1">Uncharacterized protein</fullName>
    </submittedName>
</protein>
<dbReference type="EMBL" id="MN740889">
    <property type="protein sequence ID" value="QHU16761.1"/>
    <property type="molecule type" value="Genomic_DNA"/>
</dbReference>